<dbReference type="GO" id="GO:0030182">
    <property type="term" value="P:neuron differentiation"/>
    <property type="evidence" value="ECO:0007669"/>
    <property type="project" value="TreeGrafter"/>
</dbReference>
<dbReference type="Pfam" id="PF05920">
    <property type="entry name" value="Homeobox_KN"/>
    <property type="match status" value="1"/>
</dbReference>
<dbReference type="PROSITE" id="PS50071">
    <property type="entry name" value="HOMEOBOX_2"/>
    <property type="match status" value="1"/>
</dbReference>
<dbReference type="GO" id="GO:0005634">
    <property type="term" value="C:nucleus"/>
    <property type="evidence" value="ECO:0007669"/>
    <property type="project" value="UniProtKB-SubCell"/>
</dbReference>
<dbReference type="FunFam" id="1.10.10.60:FF:000003">
    <property type="entry name" value="Iroquois-class homeobox protein IRX"/>
    <property type="match status" value="1"/>
</dbReference>
<feature type="compositionally biased region" description="Basic and acidic residues" evidence="7">
    <location>
        <begin position="311"/>
        <end position="322"/>
    </location>
</feature>
<evidence type="ECO:0000256" key="4">
    <source>
        <dbReference type="ARBA" id="ARBA00023155"/>
    </source>
</evidence>
<feature type="compositionally biased region" description="Basic and acidic residues" evidence="7">
    <location>
        <begin position="227"/>
        <end position="242"/>
    </location>
</feature>
<feature type="DNA-binding region" description="Homeobox" evidence="6">
    <location>
        <begin position="140"/>
        <end position="202"/>
    </location>
</feature>
<keyword evidence="5 6" id="KW-0539">Nucleus</keyword>
<dbReference type="InterPro" id="IPR009057">
    <property type="entry name" value="Homeodomain-like_sf"/>
</dbReference>
<accession>A0A6J8CIP8</accession>
<feature type="domain" description="Homeobox" evidence="8">
    <location>
        <begin position="138"/>
        <end position="201"/>
    </location>
</feature>
<feature type="compositionally biased region" description="Acidic residues" evidence="7">
    <location>
        <begin position="215"/>
        <end position="226"/>
    </location>
</feature>
<dbReference type="PANTHER" id="PTHR11211:SF40">
    <property type="entry name" value="MIRROR, ISOFORM C"/>
    <property type="match status" value="1"/>
</dbReference>
<proteinExistence type="inferred from homology"/>
<feature type="region of interest" description="Disordered" evidence="7">
    <location>
        <begin position="202"/>
        <end position="349"/>
    </location>
</feature>
<dbReference type="GO" id="GO:0000981">
    <property type="term" value="F:DNA-binding transcription factor activity, RNA polymerase II-specific"/>
    <property type="evidence" value="ECO:0007669"/>
    <property type="project" value="InterPro"/>
</dbReference>
<keyword evidence="4 6" id="KW-0371">Homeobox</keyword>
<dbReference type="SUPFAM" id="SSF46689">
    <property type="entry name" value="Homeodomain-like"/>
    <property type="match status" value="1"/>
</dbReference>
<comment type="subcellular location">
    <subcellularLocation>
        <location evidence="1 6">Nucleus</location>
    </subcellularLocation>
</comment>
<dbReference type="AlphaFoldDB" id="A0A6J8CIP8"/>
<dbReference type="GO" id="GO:0048468">
    <property type="term" value="P:cell development"/>
    <property type="evidence" value="ECO:0007669"/>
    <property type="project" value="TreeGrafter"/>
</dbReference>
<evidence type="ECO:0000313" key="10">
    <source>
        <dbReference type="Proteomes" id="UP000507470"/>
    </source>
</evidence>
<feature type="region of interest" description="Disordered" evidence="7">
    <location>
        <begin position="428"/>
        <end position="474"/>
    </location>
</feature>
<dbReference type="EMBL" id="CACVKT020005608">
    <property type="protein sequence ID" value="CAC5396328.1"/>
    <property type="molecule type" value="Genomic_DNA"/>
</dbReference>
<feature type="compositionally biased region" description="Polar residues" evidence="7">
    <location>
        <begin position="323"/>
        <end position="347"/>
    </location>
</feature>
<dbReference type="PANTHER" id="PTHR11211">
    <property type="entry name" value="IROQUOIS-CLASS HOMEODOMAIN PROTEIN IRX"/>
    <property type="match status" value="1"/>
</dbReference>
<dbReference type="GO" id="GO:0000978">
    <property type="term" value="F:RNA polymerase II cis-regulatory region sequence-specific DNA binding"/>
    <property type="evidence" value="ECO:0007669"/>
    <property type="project" value="TreeGrafter"/>
</dbReference>
<dbReference type="OrthoDB" id="5399138at2759"/>
<dbReference type="Gene3D" id="1.10.10.60">
    <property type="entry name" value="Homeodomain-like"/>
    <property type="match status" value="1"/>
</dbReference>
<dbReference type="SMART" id="SM00389">
    <property type="entry name" value="HOX"/>
    <property type="match status" value="1"/>
</dbReference>
<comment type="similarity">
    <text evidence="2">Belongs to the TALE/IRO homeobox family.</text>
</comment>
<keyword evidence="3 6" id="KW-0238">DNA-binding</keyword>
<sequence length="474" mass="52234">MSFAPFAAYPFPVGTSVPTTQMSTSTSPSGQRACCENGRPIMTNPHTGQTICSCQYESTLLSYSRVPGLPEGIFGNPAYGAAQYVPLGSEGSAFYSPLTNTTYDVKDAPEAWRSLQAGAVFPYDPAMMYPYGAGYGGIDLNARRKNATRETTNTLKAWLYEHRKNPYPTKGEKIMLAIITKMTLTQVSTWFANARRRLKKENKMTWSPRNRSDDGTENDDMDDDFDNKENTDNHDRLSDENSNKIGSDISDGHKRSSEDTKDKIINVDEDDSNLSFKDFDDLDPVGNESDSDSSEHGKLNDRLSPVSSTDGDTRNKDLKSARVNDSSTSSENQHKANTPEASSSQNRPKIWSVSEFLNTPKEDVSQSKTGSSSTIMNAMSRSLANAGNYFYLQANNHSLPHGRYSAFGAYPHLSLSHTTLSYPYSLSSHTTSKSSLSSPTEVLTDSDNSDKLRSRNGLFSPARDIDTVRSTTKV</sequence>
<dbReference type="InterPro" id="IPR001356">
    <property type="entry name" value="HD"/>
</dbReference>
<feature type="compositionally biased region" description="Low complexity" evidence="7">
    <location>
        <begin position="428"/>
        <end position="438"/>
    </location>
</feature>
<protein>
    <recommendedName>
        <fullName evidence="8">Homeobox domain-containing protein</fullName>
    </recommendedName>
</protein>
<evidence type="ECO:0000256" key="7">
    <source>
        <dbReference type="SAM" id="MobiDB-lite"/>
    </source>
</evidence>
<evidence type="ECO:0000313" key="9">
    <source>
        <dbReference type="EMBL" id="CAC5396328.1"/>
    </source>
</evidence>
<dbReference type="PROSITE" id="PS00027">
    <property type="entry name" value="HOMEOBOX_1"/>
    <property type="match status" value="1"/>
</dbReference>
<evidence type="ECO:0000256" key="1">
    <source>
        <dbReference type="ARBA" id="ARBA00004123"/>
    </source>
</evidence>
<feature type="compositionally biased region" description="Basic and acidic residues" evidence="7">
    <location>
        <begin position="250"/>
        <end position="266"/>
    </location>
</feature>
<dbReference type="InterPro" id="IPR008422">
    <property type="entry name" value="KN_HD"/>
</dbReference>
<evidence type="ECO:0000256" key="6">
    <source>
        <dbReference type="PROSITE-ProRule" id="PRU00108"/>
    </source>
</evidence>
<dbReference type="InterPro" id="IPR017970">
    <property type="entry name" value="Homeobox_CS"/>
</dbReference>
<organism evidence="9 10">
    <name type="scientific">Mytilus coruscus</name>
    <name type="common">Sea mussel</name>
    <dbReference type="NCBI Taxonomy" id="42192"/>
    <lineage>
        <taxon>Eukaryota</taxon>
        <taxon>Metazoa</taxon>
        <taxon>Spiralia</taxon>
        <taxon>Lophotrochozoa</taxon>
        <taxon>Mollusca</taxon>
        <taxon>Bivalvia</taxon>
        <taxon>Autobranchia</taxon>
        <taxon>Pteriomorphia</taxon>
        <taxon>Mytilida</taxon>
        <taxon>Mytiloidea</taxon>
        <taxon>Mytilidae</taxon>
        <taxon>Mytilinae</taxon>
        <taxon>Mytilus</taxon>
    </lineage>
</organism>
<name>A0A6J8CIP8_MYTCO</name>
<dbReference type="Proteomes" id="UP000507470">
    <property type="component" value="Unassembled WGS sequence"/>
</dbReference>
<keyword evidence="10" id="KW-1185">Reference proteome</keyword>
<gene>
    <name evidence="9" type="ORF">MCOR_30901</name>
</gene>
<evidence type="ECO:0000256" key="2">
    <source>
        <dbReference type="ARBA" id="ARBA00008446"/>
    </source>
</evidence>
<reference evidence="9 10" key="1">
    <citation type="submission" date="2020-06" db="EMBL/GenBank/DDBJ databases">
        <authorList>
            <person name="Li R."/>
            <person name="Bekaert M."/>
        </authorList>
    </citation>
    <scope>NUCLEOTIDE SEQUENCE [LARGE SCALE GENOMIC DNA]</scope>
    <source>
        <strain evidence="10">wild</strain>
    </source>
</reference>
<evidence type="ECO:0000259" key="8">
    <source>
        <dbReference type="PROSITE" id="PS50071"/>
    </source>
</evidence>
<evidence type="ECO:0000256" key="3">
    <source>
        <dbReference type="ARBA" id="ARBA00023125"/>
    </source>
</evidence>
<evidence type="ECO:0000256" key="5">
    <source>
        <dbReference type="ARBA" id="ARBA00023242"/>
    </source>
</evidence>
<dbReference type="CDD" id="cd00086">
    <property type="entry name" value="homeodomain"/>
    <property type="match status" value="1"/>
</dbReference>